<dbReference type="GO" id="GO:0006355">
    <property type="term" value="P:regulation of DNA-templated transcription"/>
    <property type="evidence" value="ECO:0007669"/>
    <property type="project" value="InterPro"/>
</dbReference>
<reference evidence="6" key="1">
    <citation type="submission" date="2017-05" db="EMBL/GenBank/DDBJ databases">
        <authorList>
            <person name="Song R."/>
            <person name="Chenine A.L."/>
            <person name="Ruprecht R.M."/>
        </authorList>
    </citation>
    <scope>NUCLEOTIDE SEQUENCE [LARGE SCALE GENOMIC DNA]</scope>
    <source>
        <strain evidence="6">S567_C10_BS</strain>
    </source>
</reference>
<name>A0A072ZQJ1_PSEAI</name>
<dbReference type="CDD" id="cd06170">
    <property type="entry name" value="LuxR_C_like"/>
    <property type="match status" value="1"/>
</dbReference>
<protein>
    <submittedName>
        <fullName evidence="7">DNA-binding response regulator</fullName>
    </submittedName>
    <submittedName>
        <fullName evidence="5">Helix-turn-helix transcriptional regulator</fullName>
    </submittedName>
</protein>
<dbReference type="Pfam" id="PF00196">
    <property type="entry name" value="GerE"/>
    <property type="match status" value="1"/>
</dbReference>
<dbReference type="EMBL" id="NSNE01000007">
    <property type="protein sequence ID" value="RPM16159.1"/>
    <property type="molecule type" value="Genomic_DNA"/>
</dbReference>
<evidence type="ECO:0000256" key="3">
    <source>
        <dbReference type="ARBA" id="ARBA00023163"/>
    </source>
</evidence>
<dbReference type="InterPro" id="IPR016032">
    <property type="entry name" value="Sig_transdc_resp-reg_C-effctor"/>
</dbReference>
<dbReference type="EMBL" id="WXZT01000001">
    <property type="protein sequence ID" value="MZZ10870.1"/>
    <property type="molecule type" value="Genomic_DNA"/>
</dbReference>
<evidence type="ECO:0000313" key="5">
    <source>
        <dbReference type="EMBL" id="MZZ10870.1"/>
    </source>
</evidence>
<evidence type="ECO:0000256" key="1">
    <source>
        <dbReference type="ARBA" id="ARBA00023015"/>
    </source>
</evidence>
<comment type="caution">
    <text evidence="5">The sequence shown here is derived from an EMBL/GenBank/DDBJ whole genome shotgun (WGS) entry which is preliminary data.</text>
</comment>
<dbReference type="EMBL" id="QORE01000006">
    <property type="protein sequence ID" value="RCI76756.1"/>
    <property type="molecule type" value="Genomic_DNA"/>
</dbReference>
<dbReference type="Proteomes" id="UP000284767">
    <property type="component" value="Unassembled WGS sequence"/>
</dbReference>
<dbReference type="PRINTS" id="PR00038">
    <property type="entry name" value="HTHLUXR"/>
</dbReference>
<keyword evidence="1" id="KW-0805">Transcription regulation</keyword>
<dbReference type="PROSITE" id="PS50043">
    <property type="entry name" value="HTH_LUXR_2"/>
    <property type="match status" value="1"/>
</dbReference>
<evidence type="ECO:0000256" key="2">
    <source>
        <dbReference type="ARBA" id="ARBA00023125"/>
    </source>
</evidence>
<dbReference type="InterPro" id="IPR039420">
    <property type="entry name" value="WalR-like"/>
</dbReference>
<accession>A0A072ZQJ1</accession>
<dbReference type="RefSeq" id="WP_003119304.1">
    <property type="nucleotide sequence ID" value="NZ_AP014651.1"/>
</dbReference>
<proteinExistence type="predicted"/>
<evidence type="ECO:0000313" key="7">
    <source>
        <dbReference type="EMBL" id="RCI76756.1"/>
    </source>
</evidence>
<evidence type="ECO:0000313" key="10">
    <source>
        <dbReference type="Proteomes" id="UP000253594"/>
    </source>
</evidence>
<gene>
    <name evidence="6" type="ORF">CAZ10_17570</name>
    <name evidence="7" type="ORF">DT376_00625</name>
    <name evidence="5" type="ORF">GUL26_01285</name>
    <name evidence="8" type="ORF">IPC1295_13465</name>
</gene>
<dbReference type="Proteomes" id="UP000644192">
    <property type="component" value="Unassembled WGS sequence"/>
</dbReference>
<dbReference type="Proteomes" id="UP000194857">
    <property type="component" value="Unassembled WGS sequence"/>
</dbReference>
<dbReference type="SMART" id="SM00421">
    <property type="entry name" value="HTH_LUXR"/>
    <property type="match status" value="1"/>
</dbReference>
<reference evidence="8 11" key="5">
    <citation type="submission" date="2019-01" db="EMBL/GenBank/DDBJ databases">
        <title>The Pseudomonas aeruginosa pan-genome provides new insights on its population structure, horizontal gene transfer and pathogenicity.</title>
        <authorList>
            <person name="Freschi L."/>
            <person name="Vincent A.T."/>
            <person name="Jeukens J."/>
            <person name="Emond-Rheault J.-G."/>
            <person name="Kukavica-Ibrulj I."/>
            <person name="Dupont M.-J."/>
            <person name="Charette S.J."/>
            <person name="Boyle B."/>
            <person name="Levesque R.C."/>
        </authorList>
    </citation>
    <scope>NUCLEOTIDE SEQUENCE [LARGE SCALE GENOMIC DNA]</scope>
    <source>
        <strain evidence="8 11">PA-W36</strain>
    </source>
</reference>
<evidence type="ECO:0000313" key="8">
    <source>
        <dbReference type="EMBL" id="RPM16159.1"/>
    </source>
</evidence>
<dbReference type="InterPro" id="IPR036388">
    <property type="entry name" value="WH-like_DNA-bd_sf"/>
</dbReference>
<dbReference type="SUPFAM" id="SSF46894">
    <property type="entry name" value="C-terminal effector domain of the bipartite response regulators"/>
    <property type="match status" value="1"/>
</dbReference>
<dbReference type="Gene3D" id="1.10.10.10">
    <property type="entry name" value="Winged helix-like DNA-binding domain superfamily/Winged helix DNA-binding domain"/>
    <property type="match status" value="1"/>
</dbReference>
<dbReference type="EMBL" id="NFFZ01000008">
    <property type="protein sequence ID" value="OTI60889.1"/>
    <property type="molecule type" value="Genomic_DNA"/>
</dbReference>
<dbReference type="PANTHER" id="PTHR43214">
    <property type="entry name" value="TWO-COMPONENT RESPONSE REGULATOR"/>
    <property type="match status" value="1"/>
</dbReference>
<evidence type="ECO:0000313" key="11">
    <source>
        <dbReference type="Proteomes" id="UP000284767"/>
    </source>
</evidence>
<dbReference type="InterPro" id="IPR000792">
    <property type="entry name" value="Tscrpt_reg_LuxR_C"/>
</dbReference>
<reference evidence="5" key="6">
    <citation type="submission" date="2020-01" db="EMBL/GenBank/DDBJ databases">
        <title>Bacteria Cultured from War Wounds Associated with the Conflict in Eastern Ukraine.</title>
        <authorList>
            <person name="Snesrud E."/>
            <person name="Galac M.R."/>
            <person name="Mc Gann P."/>
            <person name="Valentine K."/>
            <person name="Viacheslav K."/>
        </authorList>
    </citation>
    <scope>NUCLEOTIDE SEQUENCE</scope>
    <source>
        <strain evidence="5">VNMU148</strain>
    </source>
</reference>
<keyword evidence="3" id="KW-0804">Transcription</keyword>
<dbReference type="GO" id="GO:0003677">
    <property type="term" value="F:DNA binding"/>
    <property type="evidence" value="ECO:0007669"/>
    <property type="project" value="UniProtKB-KW"/>
</dbReference>
<evidence type="ECO:0000313" key="6">
    <source>
        <dbReference type="EMBL" id="OTI60889.1"/>
    </source>
</evidence>
<evidence type="ECO:0000259" key="4">
    <source>
        <dbReference type="PROSITE" id="PS50043"/>
    </source>
</evidence>
<organism evidence="5 12">
    <name type="scientific">Pseudomonas aeruginosa</name>
    <dbReference type="NCBI Taxonomy" id="287"/>
    <lineage>
        <taxon>Bacteria</taxon>
        <taxon>Pseudomonadati</taxon>
        <taxon>Pseudomonadota</taxon>
        <taxon>Gammaproteobacteria</taxon>
        <taxon>Pseudomonadales</taxon>
        <taxon>Pseudomonadaceae</taxon>
        <taxon>Pseudomonas</taxon>
    </lineage>
</organism>
<reference evidence="7 10" key="4">
    <citation type="submission" date="2018-07" db="EMBL/GenBank/DDBJ databases">
        <title>Mechanisms of high-level aminoglycoside resistance among Gram-negative pathogens in Brazil.</title>
        <authorList>
            <person name="Ballaben A.S."/>
            <person name="Darini A.L.C."/>
            <person name="Doi Y."/>
        </authorList>
    </citation>
    <scope>NUCLEOTIDE SEQUENCE [LARGE SCALE GENOMIC DNA]</scope>
    <source>
        <strain evidence="7 10">B2-305</strain>
    </source>
</reference>
<dbReference type="Proteomes" id="UP000253594">
    <property type="component" value="Unassembled WGS sequence"/>
</dbReference>
<evidence type="ECO:0000313" key="12">
    <source>
        <dbReference type="Proteomes" id="UP000644192"/>
    </source>
</evidence>
<keyword evidence="2 7" id="KW-0238">DNA-binding</keyword>
<reference evidence="8 11" key="3">
    <citation type="submission" date="2017-08" db="EMBL/GenBank/DDBJ databases">
        <authorList>
            <person name="Feschi L."/>
            <person name="Jeukens J."/>
            <person name="Emond-Rheault J.-G."/>
            <person name="Kukavica-Ibrulj I."/>
            <person name="Boyle B."/>
            <person name="Levesque R.C."/>
        </authorList>
    </citation>
    <scope>NUCLEOTIDE SEQUENCE [LARGE SCALE GENOMIC DNA]</scope>
    <source>
        <strain evidence="8 11">PA-W36</strain>
    </source>
</reference>
<dbReference type="AlphaFoldDB" id="A0A072ZQJ1"/>
<dbReference type="eggNOG" id="COG2197">
    <property type="taxonomic scope" value="Bacteria"/>
</dbReference>
<dbReference type="PANTHER" id="PTHR43214:SF41">
    <property type="entry name" value="NITRATE_NITRITE RESPONSE REGULATOR PROTEIN NARP"/>
    <property type="match status" value="1"/>
</dbReference>
<evidence type="ECO:0000313" key="9">
    <source>
        <dbReference type="Proteomes" id="UP000194857"/>
    </source>
</evidence>
<reference evidence="9" key="2">
    <citation type="submission" date="2017-05" db="EMBL/GenBank/DDBJ databases">
        <authorList>
            <person name="Giani T."/>
            <person name="Arena F."/>
            <person name="Pollini S."/>
            <person name="Di Pilato V."/>
            <person name="D'Andrea M.M."/>
            <person name="Henrici De Angelis L."/>
            <person name="Bassetti M."/>
            <person name="Rossolini G.M."/>
        </authorList>
    </citation>
    <scope>NUCLEOTIDE SEQUENCE [LARGE SCALE GENOMIC DNA]</scope>
    <source>
        <strain evidence="9">S567_C10_BS</strain>
    </source>
</reference>
<feature type="domain" description="HTH luxR-type" evidence="4">
    <location>
        <begin position="258"/>
        <end position="323"/>
    </location>
</feature>
<sequence length="325" mass="35780">MKGSTDPHSSSAALLAAFGAAVLDINRLARDKTLERFHRTALERLQQLVPFQRAWWGRAALIDGVPVEHSAHLFNLEEHYVEDWKSISHDDITVGLVHARPGTAVAVDMQATAGLRWLGARHDIGELLCVIHVDPITRLSDHVALYRTPGGPPFADQEKLLLGQLSAHLAAAVSANQIRTLVALRESLERQALAMAVCDRYGVLHCAERGFVDLLLGAWPGWTGPQLPEETSPQGYRDARLVIDSRQVGDLYLLTARQPSAIEQLSNREGDVALLFSEGKTYKQIARDLGLAPNTVRHHIRTIYSKLGVNDKASIAHLLHQFPPG</sequence>